<proteinExistence type="predicted"/>
<dbReference type="PANTHER" id="PTHR43215:SF14">
    <property type="entry name" value="RADIAL SPOKE HEAD 1 HOMOLOG"/>
    <property type="match status" value="1"/>
</dbReference>
<dbReference type="SUPFAM" id="SSF82185">
    <property type="entry name" value="Histone H3 K4-specific methyltransferase SET7/9 N-terminal domain"/>
    <property type="match status" value="2"/>
</dbReference>
<evidence type="ECO:0000313" key="2">
    <source>
        <dbReference type="EMBL" id="EGR30240.1"/>
    </source>
</evidence>
<dbReference type="OMA" id="KGKMWYA"/>
<dbReference type="GO" id="GO:0016301">
    <property type="term" value="F:kinase activity"/>
    <property type="evidence" value="ECO:0007669"/>
    <property type="project" value="UniProtKB-KW"/>
</dbReference>
<protein>
    <submittedName>
        <fullName evidence="2">Protein kinase domain protein</fullName>
        <ecNumber evidence="2">2.1.1.43</ecNumber>
    </submittedName>
</protein>
<dbReference type="EC" id="2.1.1.43" evidence="2"/>
<accession>G0QX17</accession>
<dbReference type="InParanoid" id="G0QX17"/>
<dbReference type="RefSeq" id="XP_004031836.1">
    <property type="nucleotide sequence ID" value="XM_004031788.1"/>
</dbReference>
<keyword evidence="2" id="KW-0489">Methyltransferase</keyword>
<dbReference type="Pfam" id="PF02493">
    <property type="entry name" value="MORN"/>
    <property type="match status" value="5"/>
</dbReference>
<reference evidence="2 3" key="1">
    <citation type="submission" date="2011-07" db="EMBL/GenBank/DDBJ databases">
        <authorList>
            <person name="Coyne R."/>
            <person name="Brami D."/>
            <person name="Johnson J."/>
            <person name="Hostetler J."/>
            <person name="Hannick L."/>
            <person name="Clark T."/>
            <person name="Cassidy-Hanley D."/>
            <person name="Inman J."/>
        </authorList>
    </citation>
    <scope>NUCLEOTIDE SEQUENCE [LARGE SCALE GENOMIC DNA]</scope>
    <source>
        <strain evidence="2 3">G5</strain>
    </source>
</reference>
<dbReference type="Gene3D" id="2.20.110.10">
    <property type="entry name" value="Histone H3 K4-specific methyltransferase SET7/9 N-terminal domain"/>
    <property type="match status" value="2"/>
</dbReference>
<dbReference type="PANTHER" id="PTHR43215">
    <property type="entry name" value="RADIAL SPOKE HEAD 1 HOMOLOG"/>
    <property type="match status" value="1"/>
</dbReference>
<dbReference type="InterPro" id="IPR003409">
    <property type="entry name" value="MORN"/>
</dbReference>
<gene>
    <name evidence="2" type="ORF">IMG5_137150</name>
</gene>
<sequence>MFQEYRNGYGNLTFSNGGVYKGFWKINKMHGKGTLYYPNGQKAYEGYWYEDQFNEYGHLFNNKFKIFNTKFDYKDFSQIKNQWIKYEGEFNFDKKQGFGTIFLANGEKYIGNFKQDKIHGYGMFYDINGQCISGYWENNLLLKKM</sequence>
<evidence type="ECO:0000313" key="3">
    <source>
        <dbReference type="Proteomes" id="UP000008983"/>
    </source>
</evidence>
<dbReference type="STRING" id="857967.G0QX17"/>
<dbReference type="Proteomes" id="UP000008983">
    <property type="component" value="Unassembled WGS sequence"/>
</dbReference>
<keyword evidence="1" id="KW-0677">Repeat</keyword>
<keyword evidence="2" id="KW-0418">Kinase</keyword>
<dbReference type="GeneID" id="14906355"/>
<dbReference type="GO" id="GO:0008168">
    <property type="term" value="F:methyltransferase activity"/>
    <property type="evidence" value="ECO:0007669"/>
    <property type="project" value="UniProtKB-KW"/>
</dbReference>
<dbReference type="AlphaFoldDB" id="G0QX17"/>
<keyword evidence="2" id="KW-0808">Transferase</keyword>
<dbReference type="OrthoDB" id="270720at2759"/>
<dbReference type="SMART" id="SM00698">
    <property type="entry name" value="MORN"/>
    <property type="match status" value="3"/>
</dbReference>
<evidence type="ECO:0000256" key="1">
    <source>
        <dbReference type="ARBA" id="ARBA00022737"/>
    </source>
</evidence>
<dbReference type="EMBL" id="GL984028">
    <property type="protein sequence ID" value="EGR30240.1"/>
    <property type="molecule type" value="Genomic_DNA"/>
</dbReference>
<dbReference type="GO" id="GO:0032259">
    <property type="term" value="P:methylation"/>
    <property type="evidence" value="ECO:0007669"/>
    <property type="project" value="UniProtKB-KW"/>
</dbReference>
<keyword evidence="3" id="KW-1185">Reference proteome</keyword>
<organism evidence="2 3">
    <name type="scientific">Ichthyophthirius multifiliis</name>
    <name type="common">White spot disease agent</name>
    <name type="synonym">Ich</name>
    <dbReference type="NCBI Taxonomy" id="5932"/>
    <lineage>
        <taxon>Eukaryota</taxon>
        <taxon>Sar</taxon>
        <taxon>Alveolata</taxon>
        <taxon>Ciliophora</taxon>
        <taxon>Intramacronucleata</taxon>
        <taxon>Oligohymenophorea</taxon>
        <taxon>Hymenostomatida</taxon>
        <taxon>Ophryoglenina</taxon>
        <taxon>Ichthyophthirius</taxon>
    </lineage>
</organism>
<name>G0QX17_ICHMU</name>